<keyword evidence="1" id="KW-0175">Coiled coil</keyword>
<evidence type="ECO:0000256" key="1">
    <source>
        <dbReference type="SAM" id="Coils"/>
    </source>
</evidence>
<dbReference type="EMBL" id="PQXN01000004">
    <property type="protein sequence ID" value="TGO65076.1"/>
    <property type="molecule type" value="Genomic_DNA"/>
</dbReference>
<evidence type="ECO:0000313" key="3">
    <source>
        <dbReference type="Proteomes" id="UP000297527"/>
    </source>
</evidence>
<keyword evidence="3" id="KW-1185">Reference proteome</keyword>
<dbReference type="Proteomes" id="UP000297527">
    <property type="component" value="Unassembled WGS sequence"/>
</dbReference>
<dbReference type="PANTHER" id="PTHR32387">
    <property type="entry name" value="WU:FJ29H11"/>
    <property type="match status" value="1"/>
</dbReference>
<gene>
    <name evidence="2" type="ORF">BCON_0004g00730</name>
</gene>
<dbReference type="OrthoDB" id="1262810at2759"/>
<comment type="caution">
    <text evidence="2">The sequence shown here is derived from an EMBL/GenBank/DDBJ whole genome shotgun (WGS) entry which is preliminary data.</text>
</comment>
<evidence type="ECO:0008006" key="4">
    <source>
        <dbReference type="Google" id="ProtNLM"/>
    </source>
</evidence>
<protein>
    <recommendedName>
        <fullName evidence="4">Protein NO VEIN C-terminal domain-containing protein</fullName>
    </recommendedName>
</protein>
<dbReference type="Gene3D" id="3.30.565.10">
    <property type="entry name" value="Histidine kinase-like ATPase, C-terminal domain"/>
    <property type="match status" value="1"/>
</dbReference>
<reference evidence="2 3" key="1">
    <citation type="submission" date="2017-12" db="EMBL/GenBank/DDBJ databases">
        <title>Comparative genomics of Botrytis spp.</title>
        <authorList>
            <person name="Valero-Jimenez C.A."/>
            <person name="Tapia P."/>
            <person name="Veloso J."/>
            <person name="Silva-Moreno E."/>
            <person name="Staats M."/>
            <person name="Valdes J.H."/>
            <person name="Van Kan J.A.L."/>
        </authorList>
    </citation>
    <scope>NUCLEOTIDE SEQUENCE [LARGE SCALE GENOMIC DNA]</scope>
    <source>
        <strain evidence="2 3">MUCL11595</strain>
    </source>
</reference>
<name>A0A4Z1IUQ0_9HELO</name>
<sequence>MKNYSQEKLKEARNFIDNLQRENGGIKKEHEEILKRELPEVLEAIENMRRKLGVSTQILAEQLYQKSTRFIYEIIQNAEDNRYTASNKLPFLSFTLHSDRLIIDSNEDGFTPRDIKAICSIGESTKASIQGYIGEKGIGFKSVFNVAHKVHIQSGPYSFAFEYSKKDSKKDSKEDSKEDSKYCGLGMVTPMNETPHELPDDVRTRMVLYLHVDKDREALCQDLLNLPDTLLLFLKKLRQLTVKFELHDRDVHKVQFSLTRPNNNSLSENIVQTKTAITGPINSVKHKSFWVKKRRVVNLPANSARAKIREAEVILAFPIDEDHVPVIEEQYAFAFLPLKKTGYRFLIQSDFITKASREDIVDSAWNRQLLKEVVATFRSAINDTNGFLEHDTLRYSWIRYIPTTAITDEFWGLLQPRLFDELCTSKFFFSLDGSRWTPNRLRVLQNTFRDEHRDPLLADSIAGTTAYVSESYDASDIPILEKMKAKHLDTGDFLQRLDEDLVRTHDSRMKTTPLSSPWHTRMANLLISMGQDDSNKMKIQKLNIIPLDSGTWARPLNASIFFPNSGGVDIPKGLPLNLVDGKALENPSREKLFSQLGVAECSPERIFPLIEQRYKLPTRRIDSVSDIKFLFWHHEKLPANYSIFMWLWNGECFLPHNINAGDWIYCRESDHAYATIKIIGESIPLEIKNGSHVRYPEKNYYSALEACGIRNRHTGIEWLRSLGIKETPQLRRRENPSNPKLSIEFKHILNDLPKYMLGVLQANWMQYNETEKWDNFFKQRKVPILASSAMMSLKDTYLPVSKLKGIASSLGLEESFGFLEELDGISEIEVFKWSFLKRFGVGMDEDVSFWLRLLKQARQKDSINPSIVFRIYSRLQTYIDELDVIKIKKAFQEDMIFVPNSNSMDDWEWKSKADFSWSGPEWYEHKPRLQPINEYQKLQALFVNTLGISDATLSDFLEYLEHIKIDDQNKSNNDLNKQKNKIILLYDKLNELTGGDRKSGETEIVKSCIEEGRLLYYPPNKLWYAPSSCVWATEDIQLPEKISIATEYKNQRTFFRNVLGVEKPNLEMHIIALQKRALENPDKEGILCELRNICALNPTVALRDKLSKCKCFPVYRPSQKVEWMDSTDSFAIVDRKEHGDVFKNKINVLDFSLEEVHSINQFLVELGLEGRFTSRAVKENTKIEDGLLNDALTSDLRRKAYAICRYAAHYGSNNARSAYDLLQNLEVFTSESITKEVSIAQNKKITSVKVHTAFLHIAQDNNQLKLYVPKEQRQREVCLSRQLPIELLKHLGVPNFRKGAELGSIIRATSSFAIDAILDSDGIIDIPGIFPPEDYSESEPSTFDASQVIASPAINTDAESRVTSAQFIDSSLRTLATPGTHTPEIPPERTDLFNELLDAVIKQARSVHGIPAVDDVLIAPLSTNARTDTSIAVGSNVAGESLFRIGVAGELFMFEIIKSLGLPLFDLGNWRSTIRHRVAVHDDYKDMPRWSGSETSDIVYEDHDKMLTSLLITNNYFHIEELARLRFASSPTYYIEVKTTPGPLDNAFYCSQGQFDRMESMKLQSDQLVDEVYLVARVFNLGASGIGFKLYVDPAGLRRKGQLRFAADKYVVTS</sequence>
<dbReference type="InterPro" id="IPR052957">
    <property type="entry name" value="Auxin_embryo_med"/>
</dbReference>
<evidence type="ECO:0000313" key="2">
    <source>
        <dbReference type="EMBL" id="TGO65076.1"/>
    </source>
</evidence>
<proteinExistence type="predicted"/>
<dbReference type="InterPro" id="IPR036890">
    <property type="entry name" value="HATPase_C_sf"/>
</dbReference>
<dbReference type="SUPFAM" id="SSF55874">
    <property type="entry name" value="ATPase domain of HSP90 chaperone/DNA topoisomerase II/histidine kinase"/>
    <property type="match status" value="1"/>
</dbReference>
<accession>A0A4Z1IUQ0</accession>
<dbReference type="PANTHER" id="PTHR32387:SF0">
    <property type="entry name" value="PROTEIN NO VEIN"/>
    <property type="match status" value="1"/>
</dbReference>
<feature type="coiled-coil region" evidence="1">
    <location>
        <begin position="2"/>
        <end position="51"/>
    </location>
</feature>
<organism evidence="2 3">
    <name type="scientific">Botryotinia convoluta</name>
    <dbReference type="NCBI Taxonomy" id="54673"/>
    <lineage>
        <taxon>Eukaryota</taxon>
        <taxon>Fungi</taxon>
        <taxon>Dikarya</taxon>
        <taxon>Ascomycota</taxon>
        <taxon>Pezizomycotina</taxon>
        <taxon>Leotiomycetes</taxon>
        <taxon>Helotiales</taxon>
        <taxon>Sclerotiniaceae</taxon>
        <taxon>Botryotinia</taxon>
    </lineage>
</organism>
<dbReference type="NCBIfam" id="NF047352">
    <property type="entry name" value="P_loop_sacsin"/>
    <property type="match status" value="1"/>
</dbReference>